<proteinExistence type="predicted"/>
<organism evidence="2 3">
    <name type="scientific">Amycolatopsis rubida</name>
    <dbReference type="NCBI Taxonomy" id="112413"/>
    <lineage>
        <taxon>Bacteria</taxon>
        <taxon>Bacillati</taxon>
        <taxon>Actinomycetota</taxon>
        <taxon>Actinomycetes</taxon>
        <taxon>Pseudonocardiales</taxon>
        <taxon>Pseudonocardiaceae</taxon>
        <taxon>Amycolatopsis</taxon>
    </lineage>
</organism>
<evidence type="ECO:0000313" key="3">
    <source>
        <dbReference type="Proteomes" id="UP000470404"/>
    </source>
</evidence>
<dbReference type="EMBL" id="JAAGNC010000162">
    <property type="protein sequence ID" value="NEC59952.1"/>
    <property type="molecule type" value="Genomic_DNA"/>
</dbReference>
<accession>A0ABX0C0D6</accession>
<feature type="non-terminal residue" evidence="2">
    <location>
        <position position="89"/>
    </location>
</feature>
<gene>
    <name evidence="2" type="ORF">G3I59_31300</name>
</gene>
<keyword evidence="3" id="KW-1185">Reference proteome</keyword>
<comment type="caution">
    <text evidence="2">The sequence shown here is derived from an EMBL/GenBank/DDBJ whole genome shotgun (WGS) entry which is preliminary data.</text>
</comment>
<feature type="compositionally biased region" description="Basic and acidic residues" evidence="1">
    <location>
        <begin position="64"/>
        <end position="78"/>
    </location>
</feature>
<evidence type="ECO:0000256" key="1">
    <source>
        <dbReference type="SAM" id="MobiDB-lite"/>
    </source>
</evidence>
<reference evidence="2 3" key="1">
    <citation type="submission" date="2020-01" db="EMBL/GenBank/DDBJ databases">
        <title>Insect and environment-associated Actinomycetes.</title>
        <authorList>
            <person name="Currrie C."/>
            <person name="Chevrette M."/>
            <person name="Carlson C."/>
            <person name="Stubbendieck R."/>
            <person name="Wendt-Pienkowski E."/>
        </authorList>
    </citation>
    <scope>NUCLEOTIDE SEQUENCE [LARGE SCALE GENOMIC DNA]</scope>
    <source>
        <strain evidence="2 3">SID8386</strain>
    </source>
</reference>
<dbReference type="RefSeq" id="WP_202507325.1">
    <property type="nucleotide sequence ID" value="NZ_JAAGNC010000162.1"/>
</dbReference>
<name>A0ABX0C0D6_9PSEU</name>
<protein>
    <submittedName>
        <fullName evidence="2">Uncharacterized protein</fullName>
    </submittedName>
</protein>
<sequence length="89" mass="9106">MSVRSTWTAAARRTAGRALSSDARQWLVVAAWVGGCVAGAVALARDGTSPAVAPVPAAYVGRQPRPEARAAGRGHDSPCTRIAAPATRL</sequence>
<feature type="region of interest" description="Disordered" evidence="1">
    <location>
        <begin position="63"/>
        <end position="89"/>
    </location>
</feature>
<dbReference type="Proteomes" id="UP000470404">
    <property type="component" value="Unassembled WGS sequence"/>
</dbReference>
<evidence type="ECO:0000313" key="2">
    <source>
        <dbReference type="EMBL" id="NEC59952.1"/>
    </source>
</evidence>